<accession>A0A9E6XVA0</accession>
<proteinExistence type="predicted"/>
<organism evidence="1 2">
    <name type="scientific">Capillimicrobium parvum</name>
    <dbReference type="NCBI Taxonomy" id="2884022"/>
    <lineage>
        <taxon>Bacteria</taxon>
        <taxon>Bacillati</taxon>
        <taxon>Actinomycetota</taxon>
        <taxon>Thermoleophilia</taxon>
        <taxon>Solirubrobacterales</taxon>
        <taxon>Capillimicrobiaceae</taxon>
        <taxon>Capillimicrobium</taxon>
    </lineage>
</organism>
<evidence type="ECO:0000313" key="1">
    <source>
        <dbReference type="EMBL" id="UGS35132.1"/>
    </source>
</evidence>
<name>A0A9E6XVA0_9ACTN</name>
<dbReference type="KEGG" id="sbae:DSM104329_01517"/>
<protein>
    <submittedName>
        <fullName evidence="1">Uncharacterized protein</fullName>
    </submittedName>
</protein>
<dbReference type="AlphaFoldDB" id="A0A9E6XVA0"/>
<keyword evidence="2" id="KW-1185">Reference proteome</keyword>
<evidence type="ECO:0000313" key="2">
    <source>
        <dbReference type="Proteomes" id="UP001162834"/>
    </source>
</evidence>
<dbReference type="InterPro" id="IPR027417">
    <property type="entry name" value="P-loop_NTPase"/>
</dbReference>
<reference evidence="1" key="1">
    <citation type="journal article" date="2022" name="Int. J. Syst. Evol. Microbiol.">
        <title>Pseudomonas aegrilactucae sp. nov. and Pseudomonas morbosilactucae sp. nov., pathogens causing bacterial rot of lettuce in Japan.</title>
        <authorList>
            <person name="Sawada H."/>
            <person name="Fujikawa T."/>
            <person name="Satou M."/>
        </authorList>
    </citation>
    <scope>NUCLEOTIDE SEQUENCE</scope>
    <source>
        <strain evidence="1">0166_1</strain>
    </source>
</reference>
<gene>
    <name evidence="1" type="ORF">DSM104329_01517</name>
</gene>
<sequence length="346" mass="38462">MDRTVYLHVGHGRCGSSSIQTFADVQREALAGRGVFYPSPLDMGFSREAARAGNGRALVVSEDTDAAVALYTEHIGATEAPRVLLSAEQFTTAEGGALEGLVTALREEGMRVVGIFYLREQREWLVSRWAQGLKSHRWTVPLDDYVATHIAEGFEVPHLDYRPRCARLAEIFGAENLVLRRFTKVALRGGDVRLDLFELLGTDVSDLAADEPTANASASIDEVVAMRILNGLPRGPMFNPRPFLRYAENYAGLQGWTRERQLYRLVRPERMRAIAEHYAPINEDLRVSAFPADTPSPLFPSSVPDEYEPLSEDEVVTTRSMTLVASFLTWYAERVLKRATATDTAG</sequence>
<dbReference type="RefSeq" id="WP_259314789.1">
    <property type="nucleotide sequence ID" value="NZ_CP087164.1"/>
</dbReference>
<dbReference type="Proteomes" id="UP001162834">
    <property type="component" value="Chromosome"/>
</dbReference>
<dbReference type="EMBL" id="CP087164">
    <property type="protein sequence ID" value="UGS35132.1"/>
    <property type="molecule type" value="Genomic_DNA"/>
</dbReference>
<dbReference type="SUPFAM" id="SSF52540">
    <property type="entry name" value="P-loop containing nucleoside triphosphate hydrolases"/>
    <property type="match status" value="1"/>
</dbReference>